<dbReference type="AlphaFoldDB" id="A0A0S6VTW7"/>
<dbReference type="STRING" id="1499966.U14_02129"/>
<dbReference type="Gene3D" id="3.40.30.10">
    <property type="entry name" value="Glutaredoxin"/>
    <property type="match status" value="1"/>
</dbReference>
<reference evidence="1" key="1">
    <citation type="journal article" date="2015" name="PeerJ">
        <title>First genomic representation of candidate bacterial phylum KSB3 points to enhanced environmental sensing as a trigger of wastewater bulking.</title>
        <authorList>
            <person name="Sekiguchi Y."/>
            <person name="Ohashi A."/>
            <person name="Parks D.H."/>
            <person name="Yamauchi T."/>
            <person name="Tyson G.W."/>
            <person name="Hugenholtz P."/>
        </authorList>
    </citation>
    <scope>NUCLEOTIDE SEQUENCE [LARGE SCALE GENOMIC DNA]</scope>
</reference>
<organism evidence="1">
    <name type="scientific">Candidatus Moduliflexus flocculans</name>
    <dbReference type="NCBI Taxonomy" id="1499966"/>
    <lineage>
        <taxon>Bacteria</taxon>
        <taxon>Candidatus Moduliflexota</taxon>
        <taxon>Candidatus Moduliflexia</taxon>
        <taxon>Candidatus Moduliflexales</taxon>
        <taxon>Candidatus Moduliflexaceae</taxon>
    </lineage>
</organism>
<dbReference type="Pfam" id="PF11009">
    <property type="entry name" value="BrxC"/>
    <property type="match status" value="1"/>
</dbReference>
<proteinExistence type="predicted"/>
<name>A0A0S6VTW7_9BACT</name>
<dbReference type="HOGENOM" id="CLU_153787_1_0_0"/>
<dbReference type="InterPro" id="IPR022551">
    <property type="entry name" value="BrxC"/>
</dbReference>
<gene>
    <name evidence="1" type="ORF">U14_02129</name>
</gene>
<protein>
    <submittedName>
        <fullName evidence="1">General stress protein</fullName>
    </submittedName>
</protein>
<keyword evidence="2" id="KW-1185">Reference proteome</keyword>
<dbReference type="Proteomes" id="UP000030700">
    <property type="component" value="Unassembled WGS sequence"/>
</dbReference>
<evidence type="ECO:0000313" key="1">
    <source>
        <dbReference type="EMBL" id="GAK50887.1"/>
    </source>
</evidence>
<evidence type="ECO:0000313" key="2">
    <source>
        <dbReference type="Proteomes" id="UP000030700"/>
    </source>
</evidence>
<accession>A0A0S6VTW7</accession>
<dbReference type="EMBL" id="DF820456">
    <property type="protein sequence ID" value="GAK50887.1"/>
    <property type="molecule type" value="Genomic_DNA"/>
</dbReference>
<sequence length="116" mass="12839">MKQPILPTTMADWDAAAQQIPPQGLLLLKFSPRCPISRGVERDVDEWFGSLSDERAPRYVKVDVVNAREVSQQLAQALGVAHQSPQAIWLNTERAIVWNASHHSITTAALNKLLSA</sequence>